<keyword evidence="4 6" id="KW-1133">Transmembrane helix</keyword>
<protein>
    <recommendedName>
        <fullName evidence="9">EamA domain-containing protein</fullName>
    </recommendedName>
</protein>
<evidence type="ECO:0000313" key="7">
    <source>
        <dbReference type="EMBL" id="KKQ89834.1"/>
    </source>
</evidence>
<feature type="transmembrane region" description="Helical" evidence="6">
    <location>
        <begin position="50"/>
        <end position="70"/>
    </location>
</feature>
<evidence type="ECO:0000256" key="1">
    <source>
        <dbReference type="ARBA" id="ARBA00004651"/>
    </source>
</evidence>
<proteinExistence type="predicted"/>
<dbReference type="SUPFAM" id="SSF103481">
    <property type="entry name" value="Multidrug resistance efflux transporter EmrE"/>
    <property type="match status" value="1"/>
</dbReference>
<dbReference type="PANTHER" id="PTHR30561">
    <property type="entry name" value="SMR FAMILY PROTON-DEPENDENT DRUG EFFLUX TRANSPORTER SUGE"/>
    <property type="match status" value="1"/>
</dbReference>
<sequence length="126" mass="13933">MSFFQNFYALLLTSVTFNVTANILLKKGVLSFGGLSGNLTKLFLEISKAAANPFILAGLGLYGLSFLIWLRVLTFNDLSRAYPIFATIVFMFTTIGSIKFLNEDVSFIRIVGIVVMLFGIFIVARS</sequence>
<feature type="transmembrane region" description="Helical" evidence="6">
    <location>
        <begin position="7"/>
        <end position="25"/>
    </location>
</feature>
<dbReference type="GO" id="GO:0022857">
    <property type="term" value="F:transmembrane transporter activity"/>
    <property type="evidence" value="ECO:0007669"/>
    <property type="project" value="InterPro"/>
</dbReference>
<comment type="caution">
    <text evidence="7">The sequence shown here is derived from an EMBL/GenBank/DDBJ whole genome shotgun (WGS) entry which is preliminary data.</text>
</comment>
<evidence type="ECO:0000256" key="2">
    <source>
        <dbReference type="ARBA" id="ARBA00022475"/>
    </source>
</evidence>
<feature type="transmembrane region" description="Helical" evidence="6">
    <location>
        <begin position="107"/>
        <end position="124"/>
    </location>
</feature>
<dbReference type="EMBL" id="LBVP01000007">
    <property type="protein sequence ID" value="KKQ89834.1"/>
    <property type="molecule type" value="Genomic_DNA"/>
</dbReference>
<feature type="transmembrane region" description="Helical" evidence="6">
    <location>
        <begin position="82"/>
        <end position="101"/>
    </location>
</feature>
<dbReference type="PANTHER" id="PTHR30561:SF9">
    <property type="entry name" value="4-AMINO-4-DEOXY-L-ARABINOSE-PHOSPHOUNDECAPRENOL FLIPPASE SUBUNIT ARNF-RELATED"/>
    <property type="match status" value="1"/>
</dbReference>
<evidence type="ECO:0000256" key="3">
    <source>
        <dbReference type="ARBA" id="ARBA00022692"/>
    </source>
</evidence>
<evidence type="ECO:0000313" key="8">
    <source>
        <dbReference type="Proteomes" id="UP000034893"/>
    </source>
</evidence>
<organism evidence="7 8">
    <name type="scientific">Candidatus Curtissbacteria bacterium GW2011_GWC2_38_9</name>
    <dbReference type="NCBI Taxonomy" id="1618414"/>
    <lineage>
        <taxon>Bacteria</taxon>
        <taxon>Candidatus Curtissiibacteriota</taxon>
    </lineage>
</organism>
<dbReference type="InterPro" id="IPR000390">
    <property type="entry name" value="Small_drug/metabolite_transptr"/>
</dbReference>
<dbReference type="Proteomes" id="UP000034893">
    <property type="component" value="Unassembled WGS sequence"/>
</dbReference>
<dbReference type="InterPro" id="IPR037185">
    <property type="entry name" value="EmrE-like"/>
</dbReference>
<keyword evidence="5 6" id="KW-0472">Membrane</keyword>
<keyword evidence="2" id="KW-1003">Cell membrane</keyword>
<gene>
    <name evidence="7" type="ORF">UT12_C0007G0031</name>
</gene>
<accession>A0A0G0NVE3</accession>
<name>A0A0G0NVE3_9BACT</name>
<dbReference type="Gene3D" id="1.10.3730.20">
    <property type="match status" value="1"/>
</dbReference>
<reference evidence="7 8" key="1">
    <citation type="journal article" date="2015" name="Nature">
        <title>rRNA introns, odd ribosomes, and small enigmatic genomes across a large radiation of phyla.</title>
        <authorList>
            <person name="Brown C.T."/>
            <person name="Hug L.A."/>
            <person name="Thomas B.C."/>
            <person name="Sharon I."/>
            <person name="Castelle C.J."/>
            <person name="Singh A."/>
            <person name="Wilkins M.J."/>
            <person name="Williams K.H."/>
            <person name="Banfield J.F."/>
        </authorList>
    </citation>
    <scope>NUCLEOTIDE SEQUENCE [LARGE SCALE GENOMIC DNA]</scope>
</reference>
<dbReference type="AlphaFoldDB" id="A0A0G0NVE3"/>
<evidence type="ECO:0000256" key="4">
    <source>
        <dbReference type="ARBA" id="ARBA00022989"/>
    </source>
</evidence>
<keyword evidence="3 6" id="KW-0812">Transmembrane</keyword>
<evidence type="ECO:0000256" key="5">
    <source>
        <dbReference type="ARBA" id="ARBA00023136"/>
    </source>
</evidence>
<evidence type="ECO:0000256" key="6">
    <source>
        <dbReference type="SAM" id="Phobius"/>
    </source>
</evidence>
<dbReference type="GO" id="GO:0005886">
    <property type="term" value="C:plasma membrane"/>
    <property type="evidence" value="ECO:0007669"/>
    <property type="project" value="UniProtKB-SubCell"/>
</dbReference>
<evidence type="ECO:0008006" key="9">
    <source>
        <dbReference type="Google" id="ProtNLM"/>
    </source>
</evidence>
<comment type="subcellular location">
    <subcellularLocation>
        <location evidence="1">Cell membrane</location>
        <topology evidence="1">Multi-pass membrane protein</topology>
    </subcellularLocation>
</comment>